<dbReference type="AlphaFoldDB" id="A0A812T2G5"/>
<accession>A0A812T2G5</accession>
<dbReference type="InterPro" id="IPR036457">
    <property type="entry name" value="PPM-type-like_dom_sf"/>
</dbReference>
<sequence length="311" mass="34188">MVTMVIVDQVDMKRHAVLERTRAHHHHRKGDPLELLRPEASLHDRVVVAMSTGLADQDSAYDVKPVYVVGLPSMESIGDEHFASIRSERARLPSWQRPNQDEAFFVELKDGYRVCAVIDGHGAEGHRAAAAVRDFLLRRLVASLPGKRASDLNEHRIQIHTQLTKALEDAHYALFSGEEAVDARGSGATACVVVYDMKKRWLFCAWVGDCRCVLGEYIDEGGALTEGRRTSIGSEGHSSSGASNRRRRRPNKVTVAGVRLSEDHTLADANERVRVSQFDVTIANGPLGLDEVYLSGHKIPGVHCSGDPGSV</sequence>
<dbReference type="Proteomes" id="UP000604046">
    <property type="component" value="Unassembled WGS sequence"/>
</dbReference>
<evidence type="ECO:0000259" key="2">
    <source>
        <dbReference type="PROSITE" id="PS51746"/>
    </source>
</evidence>
<feature type="region of interest" description="Disordered" evidence="1">
    <location>
        <begin position="228"/>
        <end position="252"/>
    </location>
</feature>
<dbReference type="OrthoDB" id="413750at2759"/>
<protein>
    <recommendedName>
        <fullName evidence="2">PPM-type phosphatase domain-containing protein</fullName>
    </recommendedName>
</protein>
<dbReference type="PROSITE" id="PS51746">
    <property type="entry name" value="PPM_2"/>
    <property type="match status" value="1"/>
</dbReference>
<dbReference type="GO" id="GO:0004722">
    <property type="term" value="F:protein serine/threonine phosphatase activity"/>
    <property type="evidence" value="ECO:0007669"/>
    <property type="project" value="InterPro"/>
</dbReference>
<proteinExistence type="predicted"/>
<dbReference type="Gene3D" id="3.60.40.10">
    <property type="entry name" value="PPM-type phosphatase domain"/>
    <property type="match status" value="1"/>
</dbReference>
<keyword evidence="4" id="KW-1185">Reference proteome</keyword>
<evidence type="ECO:0000313" key="3">
    <source>
        <dbReference type="EMBL" id="CAE7501231.1"/>
    </source>
</evidence>
<reference evidence="3" key="1">
    <citation type="submission" date="2021-02" db="EMBL/GenBank/DDBJ databases">
        <authorList>
            <person name="Dougan E. K."/>
            <person name="Rhodes N."/>
            <person name="Thang M."/>
            <person name="Chan C."/>
        </authorList>
    </citation>
    <scope>NUCLEOTIDE SEQUENCE</scope>
</reference>
<organism evidence="3 4">
    <name type="scientific">Symbiodinium natans</name>
    <dbReference type="NCBI Taxonomy" id="878477"/>
    <lineage>
        <taxon>Eukaryota</taxon>
        <taxon>Sar</taxon>
        <taxon>Alveolata</taxon>
        <taxon>Dinophyceae</taxon>
        <taxon>Suessiales</taxon>
        <taxon>Symbiodiniaceae</taxon>
        <taxon>Symbiodinium</taxon>
    </lineage>
</organism>
<evidence type="ECO:0000256" key="1">
    <source>
        <dbReference type="SAM" id="MobiDB-lite"/>
    </source>
</evidence>
<comment type="caution">
    <text evidence="3">The sequence shown here is derived from an EMBL/GenBank/DDBJ whole genome shotgun (WGS) entry which is preliminary data.</text>
</comment>
<dbReference type="InterPro" id="IPR015655">
    <property type="entry name" value="PP2C"/>
</dbReference>
<dbReference type="PANTHER" id="PTHR47992">
    <property type="entry name" value="PROTEIN PHOSPHATASE"/>
    <property type="match status" value="1"/>
</dbReference>
<dbReference type="SMART" id="SM00332">
    <property type="entry name" value="PP2Cc"/>
    <property type="match status" value="1"/>
</dbReference>
<dbReference type="SUPFAM" id="SSF81606">
    <property type="entry name" value="PP2C-like"/>
    <property type="match status" value="1"/>
</dbReference>
<feature type="domain" description="PPM-type phosphatase" evidence="2">
    <location>
        <begin position="84"/>
        <end position="311"/>
    </location>
</feature>
<dbReference type="Pfam" id="PF00481">
    <property type="entry name" value="PP2C"/>
    <property type="match status" value="1"/>
</dbReference>
<dbReference type="InterPro" id="IPR001932">
    <property type="entry name" value="PPM-type_phosphatase-like_dom"/>
</dbReference>
<gene>
    <name evidence="3" type="ORF">SNAT2548_LOCUS28073</name>
</gene>
<evidence type="ECO:0000313" key="4">
    <source>
        <dbReference type="Proteomes" id="UP000604046"/>
    </source>
</evidence>
<feature type="compositionally biased region" description="Polar residues" evidence="1">
    <location>
        <begin position="231"/>
        <end position="243"/>
    </location>
</feature>
<dbReference type="EMBL" id="CAJNDS010002501">
    <property type="protein sequence ID" value="CAE7501231.1"/>
    <property type="molecule type" value="Genomic_DNA"/>
</dbReference>
<name>A0A812T2G5_9DINO</name>